<comment type="caution">
    <text evidence="1">The sequence shown here is derived from an EMBL/GenBank/DDBJ whole genome shotgun (WGS) entry which is preliminary data.</text>
</comment>
<gene>
    <name evidence="1" type="ORF">LCGC14_1644210</name>
</gene>
<protein>
    <submittedName>
        <fullName evidence="1">Uncharacterized protein</fullName>
    </submittedName>
</protein>
<name>A0A0F9KYK9_9ZZZZ</name>
<reference evidence="1" key="1">
    <citation type="journal article" date="2015" name="Nature">
        <title>Complex archaea that bridge the gap between prokaryotes and eukaryotes.</title>
        <authorList>
            <person name="Spang A."/>
            <person name="Saw J.H."/>
            <person name="Jorgensen S.L."/>
            <person name="Zaremba-Niedzwiedzka K."/>
            <person name="Martijn J."/>
            <person name="Lind A.E."/>
            <person name="van Eijk R."/>
            <person name="Schleper C."/>
            <person name="Guy L."/>
            <person name="Ettema T.J."/>
        </authorList>
    </citation>
    <scope>NUCLEOTIDE SEQUENCE</scope>
</reference>
<dbReference type="AlphaFoldDB" id="A0A0F9KYK9"/>
<feature type="non-terminal residue" evidence="1">
    <location>
        <position position="74"/>
    </location>
</feature>
<organism evidence="1">
    <name type="scientific">marine sediment metagenome</name>
    <dbReference type="NCBI Taxonomy" id="412755"/>
    <lineage>
        <taxon>unclassified sequences</taxon>
        <taxon>metagenomes</taxon>
        <taxon>ecological metagenomes</taxon>
    </lineage>
</organism>
<dbReference type="EMBL" id="LAZR01013740">
    <property type="protein sequence ID" value="KKM20570.1"/>
    <property type="molecule type" value="Genomic_DNA"/>
</dbReference>
<proteinExistence type="predicted"/>
<accession>A0A0F9KYK9</accession>
<sequence length="74" mass="8384">MKELVMILKCERCQYKGNVQLTESGPHLKATCTNCKRYIKFVSKKERSSAVSLQPWREPVEGVNYETTSGGSQT</sequence>
<evidence type="ECO:0000313" key="1">
    <source>
        <dbReference type="EMBL" id="KKM20570.1"/>
    </source>
</evidence>